<sequence>MEGRAKDRGLISIEDYTKFIADCLNRDFTYVSMDSQTLLTQAKAEGFNGRGTVKRMLEVVGGKNADLETNLGVAATFLDLVFHETKQEHLRDRYASMVLEAFCAPRQDKAIEVIKALTAQVSLRVFSLIEHAFWWLVGRTVGTPNFRQQVEEAKKSQLIRPVAIPPALRFRATERVRLLGSCFPN</sequence>
<gene>
    <name evidence="1" type="ORF">SAMN04488526_2400</name>
</gene>
<evidence type="ECO:0000313" key="2">
    <source>
        <dbReference type="Proteomes" id="UP000199283"/>
    </source>
</evidence>
<dbReference type="AlphaFoldDB" id="A0A1H7P2U0"/>
<reference evidence="1 2" key="1">
    <citation type="submission" date="2016-10" db="EMBL/GenBank/DDBJ databases">
        <authorList>
            <person name="de Groot N.N."/>
        </authorList>
    </citation>
    <scope>NUCLEOTIDE SEQUENCE [LARGE SCALE GENOMIC DNA]</scope>
    <source>
        <strain evidence="1 2">DSM 14858</strain>
    </source>
</reference>
<dbReference type="EMBL" id="FNZQ01000004">
    <property type="protein sequence ID" value="SEL30190.1"/>
    <property type="molecule type" value="Genomic_DNA"/>
</dbReference>
<name>A0A1H7P2U0_9RHOB</name>
<dbReference type="Proteomes" id="UP000199283">
    <property type="component" value="Unassembled WGS sequence"/>
</dbReference>
<organism evidence="1 2">
    <name type="scientific">Jannaschia helgolandensis</name>
    <dbReference type="NCBI Taxonomy" id="188906"/>
    <lineage>
        <taxon>Bacteria</taxon>
        <taxon>Pseudomonadati</taxon>
        <taxon>Pseudomonadota</taxon>
        <taxon>Alphaproteobacteria</taxon>
        <taxon>Rhodobacterales</taxon>
        <taxon>Roseobacteraceae</taxon>
        <taxon>Jannaschia</taxon>
    </lineage>
</organism>
<keyword evidence="2" id="KW-1185">Reference proteome</keyword>
<proteinExistence type="predicted"/>
<accession>A0A1H7P2U0</accession>
<protein>
    <submittedName>
        <fullName evidence="1">Uncharacterized protein</fullName>
    </submittedName>
</protein>
<evidence type="ECO:0000313" key="1">
    <source>
        <dbReference type="EMBL" id="SEL30190.1"/>
    </source>
</evidence>